<dbReference type="PIRSF" id="PIRSF001365">
    <property type="entry name" value="DHDPS"/>
    <property type="match status" value="1"/>
</dbReference>
<protein>
    <submittedName>
        <fullName evidence="5">DapA_2 protein</fullName>
        <ecNumber evidence="5">4.3.3.7</ecNumber>
    </submittedName>
</protein>
<gene>
    <name evidence="5" type="primary">dapA_2</name>
    <name evidence="5" type="ORF">jaqu_07700</name>
</gene>
<dbReference type="SMART" id="SM01130">
    <property type="entry name" value="DHDPS"/>
    <property type="match status" value="1"/>
</dbReference>
<proteinExistence type="inferred from homology"/>
<dbReference type="Gene3D" id="3.20.20.70">
    <property type="entry name" value="Aldolase class I"/>
    <property type="match status" value="1"/>
</dbReference>
<dbReference type="CDD" id="cd00408">
    <property type="entry name" value="DHDPS-like"/>
    <property type="match status" value="1"/>
</dbReference>
<keyword evidence="6" id="KW-1185">Reference proteome</keyword>
<dbReference type="EC" id="4.3.3.7" evidence="5"/>
<sequence>MKARRGVYAAAITPLGPDGRPDTGKLVAYCKRLIADGLDGVAPVGTTSEGNSTPMDWRLRLPEALAEGGIAGDRVILGTGACAMDDAAALSKAALDAGFPNVLVLPPFYYKNVSDEGLFAAYARLIERVGSDALRVYLYHFPQMSQTPISVALVQRLKAAFGPVIAGLKDSSGDYAGSLAFAEAADDFDVFPSNEGVLVDALARGCGGVISATTQVAPGLVRRTLEASGADRDRLQALLTEVRKAVSAYQLMAAVKEVEALRSGDPAWRAVLPPLVSLTEAQRAGLARDLAALPAEAGIATQIEPA</sequence>
<dbReference type="PANTHER" id="PTHR12128:SF67">
    <property type="entry name" value="BLR3884 PROTEIN"/>
    <property type="match status" value="1"/>
</dbReference>
<feature type="active site" description="Schiff-base intermediate with substrate" evidence="3">
    <location>
        <position position="169"/>
    </location>
</feature>
<keyword evidence="1 2" id="KW-0456">Lyase</keyword>
<dbReference type="EMBL" id="JYFE01000017">
    <property type="protein sequence ID" value="KIT17580.1"/>
    <property type="molecule type" value="Genomic_DNA"/>
</dbReference>
<dbReference type="GO" id="GO:0008840">
    <property type="term" value="F:4-hydroxy-tetrahydrodipicolinate synthase activity"/>
    <property type="evidence" value="ECO:0007669"/>
    <property type="project" value="UniProtKB-EC"/>
</dbReference>
<dbReference type="RefSeq" id="WP_043917604.1">
    <property type="nucleotide sequence ID" value="NZ_FZPF01000002.1"/>
</dbReference>
<dbReference type="Proteomes" id="UP000032232">
    <property type="component" value="Unassembled WGS sequence"/>
</dbReference>
<reference evidence="5 6" key="1">
    <citation type="submission" date="2015-02" db="EMBL/GenBank/DDBJ databases">
        <title>Genome Sequence of Jannaschia aquimarina DSM28248, a member of the Roseobacter clade.</title>
        <authorList>
            <person name="Voget S."/>
            <person name="Daniel R."/>
        </authorList>
    </citation>
    <scope>NUCLEOTIDE SEQUENCE [LARGE SCALE GENOMIC DNA]</scope>
    <source>
        <strain evidence="5 6">GSW-M26</strain>
    </source>
</reference>
<evidence type="ECO:0000313" key="5">
    <source>
        <dbReference type="EMBL" id="KIT17580.1"/>
    </source>
</evidence>
<comment type="similarity">
    <text evidence="2">Belongs to the DapA family.</text>
</comment>
<dbReference type="SUPFAM" id="SSF51569">
    <property type="entry name" value="Aldolase"/>
    <property type="match status" value="1"/>
</dbReference>
<feature type="binding site" evidence="4">
    <location>
        <position position="210"/>
    </location>
    <ligand>
        <name>pyruvate</name>
        <dbReference type="ChEBI" id="CHEBI:15361"/>
    </ligand>
</feature>
<evidence type="ECO:0000256" key="2">
    <source>
        <dbReference type="PIRNR" id="PIRNR001365"/>
    </source>
</evidence>
<evidence type="ECO:0000256" key="4">
    <source>
        <dbReference type="PIRSR" id="PIRSR001365-2"/>
    </source>
</evidence>
<dbReference type="PATRIC" id="fig|935700.4.peg.811"/>
<accession>A0A0D1EPJ3</accession>
<evidence type="ECO:0000256" key="1">
    <source>
        <dbReference type="ARBA" id="ARBA00023239"/>
    </source>
</evidence>
<feature type="binding site" evidence="4">
    <location>
        <position position="47"/>
    </location>
    <ligand>
        <name>pyruvate</name>
        <dbReference type="ChEBI" id="CHEBI:15361"/>
    </ligand>
</feature>
<comment type="caution">
    <text evidence="5">The sequence shown here is derived from an EMBL/GenBank/DDBJ whole genome shotgun (WGS) entry which is preliminary data.</text>
</comment>
<dbReference type="InterPro" id="IPR002220">
    <property type="entry name" value="DapA-like"/>
</dbReference>
<dbReference type="PANTHER" id="PTHR12128">
    <property type="entry name" value="DIHYDRODIPICOLINATE SYNTHASE"/>
    <property type="match status" value="1"/>
</dbReference>
<name>A0A0D1EPJ3_9RHOB</name>
<organism evidence="5 6">
    <name type="scientific">Jannaschia aquimarina</name>
    <dbReference type="NCBI Taxonomy" id="935700"/>
    <lineage>
        <taxon>Bacteria</taxon>
        <taxon>Pseudomonadati</taxon>
        <taxon>Pseudomonadota</taxon>
        <taxon>Alphaproteobacteria</taxon>
        <taxon>Rhodobacterales</taxon>
        <taxon>Roseobacteraceae</taxon>
        <taxon>Jannaschia</taxon>
    </lineage>
</organism>
<feature type="active site" description="Proton donor/acceptor" evidence="3">
    <location>
        <position position="139"/>
    </location>
</feature>
<dbReference type="InterPro" id="IPR013785">
    <property type="entry name" value="Aldolase_TIM"/>
</dbReference>
<dbReference type="AlphaFoldDB" id="A0A0D1EPJ3"/>
<dbReference type="STRING" id="935700.jaqu_07700"/>
<dbReference type="PRINTS" id="PR00146">
    <property type="entry name" value="DHPICSNTHASE"/>
</dbReference>
<evidence type="ECO:0000313" key="6">
    <source>
        <dbReference type="Proteomes" id="UP000032232"/>
    </source>
</evidence>
<dbReference type="OrthoDB" id="9782828at2"/>
<evidence type="ECO:0000256" key="3">
    <source>
        <dbReference type="PIRSR" id="PIRSR001365-1"/>
    </source>
</evidence>
<dbReference type="Pfam" id="PF00701">
    <property type="entry name" value="DHDPS"/>
    <property type="match status" value="1"/>
</dbReference>